<evidence type="ECO:0000313" key="9">
    <source>
        <dbReference type="Proteomes" id="UP000000689"/>
    </source>
</evidence>
<dbReference type="GO" id="GO:0005770">
    <property type="term" value="C:late endosome"/>
    <property type="evidence" value="ECO:0007669"/>
    <property type="project" value="EnsemblFungi"/>
</dbReference>
<dbReference type="Pfam" id="PF13639">
    <property type="entry name" value="zf-RING_2"/>
    <property type="match status" value="1"/>
</dbReference>
<proteinExistence type="predicted"/>
<name>G0W8H2_NAUDC</name>
<dbReference type="GeneID" id="11494706"/>
<evidence type="ECO:0000256" key="4">
    <source>
        <dbReference type="PROSITE-ProRule" id="PRU00175"/>
    </source>
</evidence>
<evidence type="ECO:0000259" key="6">
    <source>
        <dbReference type="PROSITE" id="PS50089"/>
    </source>
</evidence>
<feature type="compositionally biased region" description="Polar residues" evidence="5">
    <location>
        <begin position="1"/>
        <end position="11"/>
    </location>
</feature>
<keyword evidence="9" id="KW-1185">Reference proteome</keyword>
<evidence type="ECO:0000256" key="2">
    <source>
        <dbReference type="ARBA" id="ARBA00022771"/>
    </source>
</evidence>
<organism evidence="8 9">
    <name type="scientific">Naumovozyma dairenensis (strain ATCC 10597 / BCRC 20456 / CBS 421 / NBRC 0211 / NRRL Y-12639)</name>
    <name type="common">Saccharomyces dairenensis</name>
    <dbReference type="NCBI Taxonomy" id="1071378"/>
    <lineage>
        <taxon>Eukaryota</taxon>
        <taxon>Fungi</taxon>
        <taxon>Dikarya</taxon>
        <taxon>Ascomycota</taxon>
        <taxon>Saccharomycotina</taxon>
        <taxon>Saccharomycetes</taxon>
        <taxon>Saccharomycetales</taxon>
        <taxon>Saccharomycetaceae</taxon>
        <taxon>Naumovozyma</taxon>
    </lineage>
</organism>
<dbReference type="GO" id="GO:0000329">
    <property type="term" value="C:fungal-type vacuole membrane"/>
    <property type="evidence" value="ECO:0007669"/>
    <property type="project" value="EnsemblFungi"/>
</dbReference>
<dbReference type="GO" id="GO:0032266">
    <property type="term" value="F:phosphatidylinositol-3-phosphate binding"/>
    <property type="evidence" value="ECO:0007669"/>
    <property type="project" value="EnsemblFungi"/>
</dbReference>
<dbReference type="eggNOG" id="KOG1729">
    <property type="taxonomic scope" value="Eukaryota"/>
</dbReference>
<dbReference type="RefSeq" id="XP_003669326.1">
    <property type="nucleotide sequence ID" value="XM_003669278.1"/>
</dbReference>
<dbReference type="InterPro" id="IPR013083">
    <property type="entry name" value="Znf_RING/FYVE/PHD"/>
</dbReference>
<keyword evidence="2 4" id="KW-0863">Zinc-finger</keyword>
<dbReference type="GO" id="GO:0008270">
    <property type="term" value="F:zinc ion binding"/>
    <property type="evidence" value="ECO:0007669"/>
    <property type="project" value="UniProtKB-KW"/>
</dbReference>
<evidence type="ECO:0000256" key="3">
    <source>
        <dbReference type="ARBA" id="ARBA00022833"/>
    </source>
</evidence>
<dbReference type="Proteomes" id="UP000000689">
    <property type="component" value="Chromosome 3"/>
</dbReference>
<keyword evidence="3" id="KW-0862">Zinc</keyword>
<dbReference type="PANTHER" id="PTHR39490">
    <property type="entry name" value="ARRESTIN DOMAIN-CONTAINING PROTEIN D"/>
    <property type="match status" value="1"/>
</dbReference>
<dbReference type="InterPro" id="IPR017455">
    <property type="entry name" value="Znf_FYVE-rel"/>
</dbReference>
<dbReference type="InterPro" id="IPR052113">
    <property type="entry name" value="FYVE-type_Zinc_Finger"/>
</dbReference>
<feature type="region of interest" description="Disordered" evidence="5">
    <location>
        <begin position="1"/>
        <end position="21"/>
    </location>
</feature>
<feature type="compositionally biased region" description="Low complexity" evidence="5">
    <location>
        <begin position="147"/>
        <end position="156"/>
    </location>
</feature>
<feature type="domain" description="RING-type" evidence="6">
    <location>
        <begin position="268"/>
        <end position="327"/>
    </location>
</feature>
<protein>
    <recommendedName>
        <fullName evidence="10">FYVE-type domain-containing protein</fullName>
    </recommendedName>
</protein>
<evidence type="ECO:0008006" key="10">
    <source>
        <dbReference type="Google" id="ProtNLM"/>
    </source>
</evidence>
<dbReference type="OMA" id="NFCPLHD"/>
<dbReference type="Gene3D" id="3.30.40.10">
    <property type="entry name" value="Zinc/RING finger domain, C3HC4 (zinc finger)"/>
    <property type="match status" value="2"/>
</dbReference>
<dbReference type="GO" id="GO:0045721">
    <property type="term" value="P:negative regulation of gluconeogenesis"/>
    <property type="evidence" value="ECO:0007669"/>
    <property type="project" value="EnsemblFungi"/>
</dbReference>
<evidence type="ECO:0000313" key="8">
    <source>
        <dbReference type="EMBL" id="CCD24083.1"/>
    </source>
</evidence>
<dbReference type="GO" id="GO:0016567">
    <property type="term" value="P:protein ubiquitination"/>
    <property type="evidence" value="ECO:0007669"/>
    <property type="project" value="EnsemblFungi"/>
</dbReference>
<dbReference type="AlphaFoldDB" id="G0W8H2"/>
<evidence type="ECO:0000256" key="1">
    <source>
        <dbReference type="ARBA" id="ARBA00022723"/>
    </source>
</evidence>
<dbReference type="KEGG" id="ndi:NDAI_0C04230"/>
<dbReference type="GO" id="GO:0031647">
    <property type="term" value="P:regulation of protein stability"/>
    <property type="evidence" value="ECO:0007669"/>
    <property type="project" value="EnsemblFungi"/>
</dbReference>
<feature type="compositionally biased region" description="Acidic residues" evidence="5">
    <location>
        <begin position="133"/>
        <end position="146"/>
    </location>
</feature>
<dbReference type="Pfam" id="PF01363">
    <property type="entry name" value="FYVE"/>
    <property type="match status" value="1"/>
</dbReference>
<dbReference type="SMART" id="SM00184">
    <property type="entry name" value="RING"/>
    <property type="match status" value="1"/>
</dbReference>
<dbReference type="PROSITE" id="PS50089">
    <property type="entry name" value="ZF_RING_2"/>
    <property type="match status" value="1"/>
</dbReference>
<dbReference type="GO" id="GO:0004842">
    <property type="term" value="F:ubiquitin-protein transferase activity"/>
    <property type="evidence" value="ECO:0007669"/>
    <property type="project" value="EnsemblFungi"/>
</dbReference>
<dbReference type="PANTHER" id="PTHR39490:SF8">
    <property type="entry name" value="ZINC FINGER FYVE DOMAIN-CONTAINING PROTEIN 21"/>
    <property type="match status" value="1"/>
</dbReference>
<dbReference type="InterPro" id="IPR001841">
    <property type="entry name" value="Znf_RING"/>
</dbReference>
<dbReference type="SUPFAM" id="SSF57903">
    <property type="entry name" value="FYVE/PHD zinc finger"/>
    <property type="match status" value="1"/>
</dbReference>
<evidence type="ECO:0000256" key="5">
    <source>
        <dbReference type="SAM" id="MobiDB-lite"/>
    </source>
</evidence>
<dbReference type="OrthoDB" id="660555at2759"/>
<sequence length="330" mass="37510">MTEQESITSTQQEREPEPSQEVLNVPTQLTALPCDSSTIDELSPYVNEVAIWQPDEKFNRCFNCSRKFTFLLRRHHCRCCGNIYCESCCSNFVDFDKSKVKLLRRFEEPPYRICDLCFKDLMKLAYITRGSGESDDSMSENSENNDSDSQQSHQMSTVNSHLVAVPSAGEETFCPVCNLILSQFQNEELAAAHVEDCIRNAELAHKASSSSSSPSRAKSRNRPKMLVYKVSATSGKNHILDTDHTIPDNNKVGNRNEAERTEGNLQECPICFEDIEIGEKVARLECLCVFHYHCIKSWIKKKEHQLKESPQPNGTAEINRNFCPFHDAIL</sequence>
<dbReference type="PROSITE" id="PS50178">
    <property type="entry name" value="ZF_FYVE"/>
    <property type="match status" value="1"/>
</dbReference>
<dbReference type="SUPFAM" id="SSF57850">
    <property type="entry name" value="RING/U-box"/>
    <property type="match status" value="1"/>
</dbReference>
<dbReference type="InterPro" id="IPR000306">
    <property type="entry name" value="Znf_FYVE"/>
</dbReference>
<gene>
    <name evidence="8" type="primary">NDAI0C04230</name>
    <name evidence="8" type="ordered locus">NDAI_0C04230</name>
</gene>
<dbReference type="SMART" id="SM00064">
    <property type="entry name" value="FYVE"/>
    <property type="match status" value="1"/>
</dbReference>
<reference evidence="8 9" key="1">
    <citation type="journal article" date="2011" name="Proc. Natl. Acad. Sci. U.S.A.">
        <title>Evolutionary erosion of yeast sex chromosomes by mating-type switching accidents.</title>
        <authorList>
            <person name="Gordon J.L."/>
            <person name="Armisen D."/>
            <person name="Proux-Wera E."/>
            <person name="Oheigeartaigh S.S."/>
            <person name="Byrne K.P."/>
            <person name="Wolfe K.H."/>
        </authorList>
    </citation>
    <scope>NUCLEOTIDE SEQUENCE [LARGE SCALE GENOMIC DNA]</scope>
    <source>
        <strain evidence="9">ATCC 10597 / BCRC 20456 / CBS 421 / NBRC 0211 / NRRL Y-12639</strain>
    </source>
</reference>
<keyword evidence="1" id="KW-0479">Metal-binding</keyword>
<feature type="domain" description="FYVE-type" evidence="7">
    <location>
        <begin position="55"/>
        <end position="122"/>
    </location>
</feature>
<dbReference type="GO" id="GO:0042176">
    <property type="term" value="P:regulation of protein catabolic process"/>
    <property type="evidence" value="ECO:0007669"/>
    <property type="project" value="EnsemblFungi"/>
</dbReference>
<dbReference type="EMBL" id="HE580269">
    <property type="protein sequence ID" value="CCD24083.1"/>
    <property type="molecule type" value="Genomic_DNA"/>
</dbReference>
<dbReference type="InterPro" id="IPR011011">
    <property type="entry name" value="Znf_FYVE_PHD"/>
</dbReference>
<feature type="region of interest" description="Disordered" evidence="5">
    <location>
        <begin position="132"/>
        <end position="157"/>
    </location>
</feature>
<accession>G0W8H2</accession>
<evidence type="ECO:0000259" key="7">
    <source>
        <dbReference type="PROSITE" id="PS50178"/>
    </source>
</evidence>
<dbReference type="STRING" id="1071378.G0W8H2"/>
<dbReference type="HOGENOM" id="CLU_069851_0_0_1"/>